<gene>
    <name evidence="2" type="ORF">B7492_04150</name>
</gene>
<reference evidence="2 3" key="1">
    <citation type="submission" date="2017-04" db="EMBL/GenBank/DDBJ databases">
        <title>The Characteristic of a Fine Plant Growth-Promoting Rhizobacteria Bacillus mycoides Gnyt1 and its Whole Genome Sequencing Analysis.</title>
        <authorList>
            <person name="Li J.H."/>
            <person name="Yao T."/>
        </authorList>
    </citation>
    <scope>NUCLEOTIDE SEQUENCE [LARGE SCALE GENOMIC DNA]</scope>
    <source>
        <strain evidence="2 3">Gnyt1</strain>
    </source>
</reference>
<proteinExistence type="predicted"/>
<evidence type="ECO:0008006" key="4">
    <source>
        <dbReference type="Google" id="ProtNLM"/>
    </source>
</evidence>
<dbReference type="AlphaFoldDB" id="A0A1W6A3R6"/>
<feature type="chain" id="PRO_5012122432" description="Lactococcin 972 family bacteriocin" evidence="1">
    <location>
        <begin position="29"/>
        <end position="113"/>
    </location>
</feature>
<name>A0A1W6A3R6_BACMY</name>
<dbReference type="Proteomes" id="UP000192932">
    <property type="component" value="Chromosome"/>
</dbReference>
<evidence type="ECO:0000313" key="3">
    <source>
        <dbReference type="Proteomes" id="UP000192932"/>
    </source>
</evidence>
<dbReference type="EMBL" id="CP020743">
    <property type="protein sequence ID" value="ARJ20470.1"/>
    <property type="molecule type" value="Genomic_DNA"/>
</dbReference>
<feature type="signal peptide" evidence="1">
    <location>
        <begin position="1"/>
        <end position="28"/>
    </location>
</feature>
<organism evidence="2 3">
    <name type="scientific">Bacillus mycoides</name>
    <dbReference type="NCBI Taxonomy" id="1405"/>
    <lineage>
        <taxon>Bacteria</taxon>
        <taxon>Bacillati</taxon>
        <taxon>Bacillota</taxon>
        <taxon>Bacilli</taxon>
        <taxon>Bacillales</taxon>
        <taxon>Bacillaceae</taxon>
        <taxon>Bacillus</taxon>
        <taxon>Bacillus cereus group</taxon>
    </lineage>
</organism>
<protein>
    <recommendedName>
        <fullName evidence="4">Lactococcin 972 family bacteriocin</fullName>
    </recommendedName>
</protein>
<evidence type="ECO:0000313" key="2">
    <source>
        <dbReference type="EMBL" id="ARJ20470.1"/>
    </source>
</evidence>
<sequence length="113" mass="12049">MKMKKMKTFIIGAAAVGIIGTGAVSAQAMGLQHISMGSGATAYIQGFNEVGKKGTGAYGTNTNKVVTGVNVTLREGSFSESANNYAKRGGWTKKLSKVNNPFHTAYTNYSWRY</sequence>
<accession>A0A1W6A3R6</accession>
<dbReference type="RefSeq" id="WP_085309189.1">
    <property type="nucleotide sequence ID" value="NZ_CP020743.1"/>
</dbReference>
<evidence type="ECO:0000256" key="1">
    <source>
        <dbReference type="SAM" id="SignalP"/>
    </source>
</evidence>
<keyword evidence="1" id="KW-0732">Signal</keyword>
<dbReference type="GeneID" id="66264190"/>